<reference evidence="2" key="1">
    <citation type="journal article" date="2011" name="PLoS Genet.">
        <title>Genomic analysis of the necrotrophic fungal pathogens Sclerotinia sclerotiorum and Botrytis cinerea.</title>
        <authorList>
            <person name="Amselem J."/>
            <person name="Cuomo C.A."/>
            <person name="van Kan J.A."/>
            <person name="Viaud M."/>
            <person name="Benito E.P."/>
            <person name="Couloux A."/>
            <person name="Coutinho P.M."/>
            <person name="de Vries R.P."/>
            <person name="Dyer P.S."/>
            <person name="Fillinger S."/>
            <person name="Fournier E."/>
            <person name="Gout L."/>
            <person name="Hahn M."/>
            <person name="Kohn L."/>
            <person name="Lapalu N."/>
            <person name="Plummer K.M."/>
            <person name="Pradier J.M."/>
            <person name="Quevillon E."/>
            <person name="Sharon A."/>
            <person name="Simon A."/>
            <person name="ten Have A."/>
            <person name="Tudzynski B."/>
            <person name="Tudzynski P."/>
            <person name="Wincker P."/>
            <person name="Andrew M."/>
            <person name="Anthouard V."/>
            <person name="Beever R.E."/>
            <person name="Beffa R."/>
            <person name="Benoit I."/>
            <person name="Bouzid O."/>
            <person name="Brault B."/>
            <person name="Chen Z."/>
            <person name="Choquer M."/>
            <person name="Collemare J."/>
            <person name="Cotton P."/>
            <person name="Danchin E.G."/>
            <person name="Da Silva C."/>
            <person name="Gautier A."/>
            <person name="Giraud C."/>
            <person name="Giraud T."/>
            <person name="Gonzalez C."/>
            <person name="Grossetete S."/>
            <person name="Guldener U."/>
            <person name="Henrissat B."/>
            <person name="Howlett B.J."/>
            <person name="Kodira C."/>
            <person name="Kretschmer M."/>
            <person name="Lappartient A."/>
            <person name="Leroch M."/>
            <person name="Levis C."/>
            <person name="Mauceli E."/>
            <person name="Neuveglise C."/>
            <person name="Oeser B."/>
            <person name="Pearson M."/>
            <person name="Poulain J."/>
            <person name="Poussereau N."/>
            <person name="Quesneville H."/>
            <person name="Rascle C."/>
            <person name="Schumacher J."/>
            <person name="Segurens B."/>
            <person name="Sexton A."/>
            <person name="Silva E."/>
            <person name="Sirven C."/>
            <person name="Soanes D.M."/>
            <person name="Talbot N.J."/>
            <person name="Templeton M."/>
            <person name="Yandava C."/>
            <person name="Yarden O."/>
            <person name="Zeng Q."/>
            <person name="Rollins J.A."/>
            <person name="Lebrun M.H."/>
            <person name="Dickman M."/>
        </authorList>
    </citation>
    <scope>NUCLEOTIDE SEQUENCE [LARGE SCALE GENOMIC DNA]</scope>
    <source>
        <strain evidence="2">T4</strain>
    </source>
</reference>
<dbReference type="AlphaFoldDB" id="G2XXC2"/>
<evidence type="ECO:0000313" key="1">
    <source>
        <dbReference type="EMBL" id="CCD45200.1"/>
    </source>
</evidence>
<dbReference type="Proteomes" id="UP000008177">
    <property type="component" value="Unplaced contigs"/>
</dbReference>
<evidence type="ECO:0000313" key="2">
    <source>
        <dbReference type="Proteomes" id="UP000008177"/>
    </source>
</evidence>
<protein>
    <submittedName>
        <fullName evidence="1">Uncharacterized protein</fullName>
    </submittedName>
</protein>
<sequence length="62" mass="7249">MNIKQMIFRGTCYIEYIMSDPFNSNFFILRSPSPLEKRFISDQTSRNRFPIALKSNASAINK</sequence>
<dbReference type="HOGENOM" id="CLU_2903923_0_0_1"/>
<dbReference type="InParanoid" id="G2XXC2"/>
<name>G2XXC2_BOTF4</name>
<accession>G2XXC2</accession>
<gene>
    <name evidence="1" type="ORF">BofuT4_P009170.1</name>
</gene>
<dbReference type="EMBL" id="FQ790275">
    <property type="protein sequence ID" value="CCD45200.1"/>
    <property type="molecule type" value="Genomic_DNA"/>
</dbReference>
<proteinExistence type="predicted"/>
<organism evidence="1 2">
    <name type="scientific">Botryotinia fuckeliana (strain T4)</name>
    <name type="common">Noble rot fungus</name>
    <name type="synonym">Botrytis cinerea</name>
    <dbReference type="NCBI Taxonomy" id="999810"/>
    <lineage>
        <taxon>Eukaryota</taxon>
        <taxon>Fungi</taxon>
        <taxon>Dikarya</taxon>
        <taxon>Ascomycota</taxon>
        <taxon>Pezizomycotina</taxon>
        <taxon>Leotiomycetes</taxon>
        <taxon>Helotiales</taxon>
        <taxon>Sclerotiniaceae</taxon>
        <taxon>Botrytis</taxon>
    </lineage>
</organism>